<proteinExistence type="predicted"/>
<comment type="caution">
    <text evidence="2">The sequence shown here is derived from an EMBL/GenBank/DDBJ whole genome shotgun (WGS) entry which is preliminary data.</text>
</comment>
<protein>
    <submittedName>
        <fullName evidence="2">Uncharacterized protein</fullName>
    </submittedName>
</protein>
<evidence type="ECO:0000313" key="2">
    <source>
        <dbReference type="EMBL" id="KAF9963878.1"/>
    </source>
</evidence>
<dbReference type="Proteomes" id="UP000749646">
    <property type="component" value="Unassembled WGS sequence"/>
</dbReference>
<feature type="region of interest" description="Disordered" evidence="1">
    <location>
        <begin position="34"/>
        <end position="126"/>
    </location>
</feature>
<dbReference type="EMBL" id="JAAAHW010006251">
    <property type="protein sequence ID" value="KAF9963878.1"/>
    <property type="molecule type" value="Genomic_DNA"/>
</dbReference>
<name>A0A9P6M384_9FUNG</name>
<dbReference type="GO" id="GO:0033167">
    <property type="term" value="C:ARC complex"/>
    <property type="evidence" value="ECO:0007669"/>
    <property type="project" value="InterPro"/>
</dbReference>
<feature type="compositionally biased region" description="Polar residues" evidence="1">
    <location>
        <begin position="65"/>
        <end position="79"/>
    </location>
</feature>
<dbReference type="Pfam" id="PF09692">
    <property type="entry name" value="Arb1"/>
    <property type="match status" value="1"/>
</dbReference>
<evidence type="ECO:0000256" key="1">
    <source>
        <dbReference type="SAM" id="MobiDB-lite"/>
    </source>
</evidence>
<dbReference type="GO" id="GO:0031047">
    <property type="term" value="P:regulatory ncRNA-mediated gene silencing"/>
    <property type="evidence" value="ECO:0007669"/>
    <property type="project" value="InterPro"/>
</dbReference>
<organism evidence="2 3">
    <name type="scientific">Modicella reniformis</name>
    <dbReference type="NCBI Taxonomy" id="1440133"/>
    <lineage>
        <taxon>Eukaryota</taxon>
        <taxon>Fungi</taxon>
        <taxon>Fungi incertae sedis</taxon>
        <taxon>Mucoromycota</taxon>
        <taxon>Mortierellomycotina</taxon>
        <taxon>Mortierellomycetes</taxon>
        <taxon>Mortierellales</taxon>
        <taxon>Mortierellaceae</taxon>
        <taxon>Modicella</taxon>
    </lineage>
</organism>
<gene>
    <name evidence="2" type="ORF">BGZ65_008155</name>
</gene>
<reference evidence="2" key="1">
    <citation type="journal article" date="2020" name="Fungal Divers.">
        <title>Resolving the Mortierellaceae phylogeny through synthesis of multi-gene phylogenetics and phylogenomics.</title>
        <authorList>
            <person name="Vandepol N."/>
            <person name="Liber J."/>
            <person name="Desiro A."/>
            <person name="Na H."/>
            <person name="Kennedy M."/>
            <person name="Barry K."/>
            <person name="Grigoriev I.V."/>
            <person name="Miller A.N."/>
            <person name="O'Donnell K."/>
            <person name="Stajich J.E."/>
            <person name="Bonito G."/>
        </authorList>
    </citation>
    <scope>NUCLEOTIDE SEQUENCE</scope>
    <source>
        <strain evidence="2">MES-2147</strain>
    </source>
</reference>
<feature type="region of interest" description="Disordered" evidence="1">
    <location>
        <begin position="168"/>
        <end position="192"/>
    </location>
</feature>
<keyword evidence="3" id="KW-1185">Reference proteome</keyword>
<dbReference type="OrthoDB" id="435402at2759"/>
<accession>A0A9P6M384</accession>
<feature type="compositionally biased region" description="Acidic residues" evidence="1">
    <location>
        <begin position="46"/>
        <end position="58"/>
    </location>
</feature>
<dbReference type="InterPro" id="IPR018606">
    <property type="entry name" value="Arb1"/>
</dbReference>
<feature type="region of interest" description="Disordered" evidence="1">
    <location>
        <begin position="396"/>
        <end position="417"/>
    </location>
</feature>
<sequence>MDASNMNEAALLYQLTDGGLLTRQARDTVSRMFNEIERTIRGGDTSDSDDDDCSDNESDPPVPPNGTSSNGQASTTPVTGTAPADGEQKKKKKKKKKKKNDNRPEVDALLDLDETPEAMSPYDPSKSVAERMEIAITRFRKNRKFTVERGQIFSTYLDYGGIHTGQKSFQGGASGAGPGDEDGEPDFEGMNAGIDLVEPPEDGQVVDFTQVVTTFLSQHFLRNTGWIEMSYYRDTPLVVAALLNYLLVRDVLPEYKEDLKSALAVAEQAKVELPLCKIISNGLPGRYSRACSLIYGGEWHNFLDTPWQNQDSQSLIETLGMDHPTAERIVRSVVGPDIDFQKLTLAPRVFMDLEIIHVELPEILQISDDTPDTPEEQAENDEAKLVEMVDRMLLGKDLQPQGSNPDSSNPGPEVPSEPVLAEKHIHVPILAKVTLAEIDPALTRAEQTPPETRRQIYTYFDVSIATKMLLGMRIEAFAFTLSNGMSYLEQASVYPTYYLDAEEVDASVDEWDD</sequence>
<evidence type="ECO:0000313" key="3">
    <source>
        <dbReference type="Proteomes" id="UP000749646"/>
    </source>
</evidence>
<dbReference type="AlphaFoldDB" id="A0A9P6M384"/>
<feature type="compositionally biased region" description="Basic residues" evidence="1">
    <location>
        <begin position="89"/>
        <end position="100"/>
    </location>
</feature>
<feature type="compositionally biased region" description="Polar residues" evidence="1">
    <location>
        <begin position="400"/>
        <end position="410"/>
    </location>
</feature>